<accession>C6HM68</accession>
<dbReference type="HOGENOM" id="CLU_2222432_0_0_1"/>
<proteinExistence type="predicted"/>
<organism evidence="1 2">
    <name type="scientific">Ajellomyces capsulatus (strain H143)</name>
    <name type="common">Darling's disease fungus</name>
    <name type="synonym">Histoplasma capsulatum</name>
    <dbReference type="NCBI Taxonomy" id="544712"/>
    <lineage>
        <taxon>Eukaryota</taxon>
        <taxon>Fungi</taxon>
        <taxon>Dikarya</taxon>
        <taxon>Ascomycota</taxon>
        <taxon>Pezizomycotina</taxon>
        <taxon>Eurotiomycetes</taxon>
        <taxon>Eurotiomycetidae</taxon>
        <taxon>Onygenales</taxon>
        <taxon>Ajellomycetaceae</taxon>
        <taxon>Histoplasma</taxon>
    </lineage>
</organism>
<name>C6HM68_AJECH</name>
<dbReference type="AlphaFoldDB" id="C6HM68"/>
<dbReference type="EMBL" id="GG692431">
    <property type="protein sequence ID" value="EER38315.1"/>
    <property type="molecule type" value="Genomic_DNA"/>
</dbReference>
<gene>
    <name evidence="1" type="ORF">HCDG_07184</name>
</gene>
<dbReference type="VEuPathDB" id="FungiDB:HCDG_07184"/>
<dbReference type="OMA" id="FQWAPTS"/>
<evidence type="ECO:0000313" key="1">
    <source>
        <dbReference type="EMBL" id="EER38315.1"/>
    </source>
</evidence>
<sequence>MQYGRHHDEGTTDGQWRAGETMQASFQWAPTSSRVPCRDCGWVIGVPYQGMYSPVGRFPYCQKPLPDILNWLIAGKGSPVFKTSQFETSGIFYFPDDFVPLANNIE</sequence>
<dbReference type="Proteomes" id="UP000002624">
    <property type="component" value="Unassembled WGS sequence"/>
</dbReference>
<protein>
    <submittedName>
        <fullName evidence="1">Uncharacterized protein</fullName>
    </submittedName>
</protein>
<reference evidence="2" key="1">
    <citation type="submission" date="2009-05" db="EMBL/GenBank/DDBJ databases">
        <title>The genome sequence of Ajellomyces capsulatus strain H143.</title>
        <authorList>
            <person name="Champion M."/>
            <person name="Cuomo C.A."/>
            <person name="Ma L.-J."/>
            <person name="Henn M.R."/>
            <person name="Sil A."/>
            <person name="Goldman B."/>
            <person name="Young S.K."/>
            <person name="Kodira C.D."/>
            <person name="Zeng Q."/>
            <person name="Koehrsen M."/>
            <person name="Alvarado L."/>
            <person name="Berlin A.M."/>
            <person name="Borenstein D."/>
            <person name="Chen Z."/>
            <person name="Engels R."/>
            <person name="Freedman E."/>
            <person name="Gellesch M."/>
            <person name="Goldberg J."/>
            <person name="Griggs A."/>
            <person name="Gujja S."/>
            <person name="Heiman D.I."/>
            <person name="Hepburn T.A."/>
            <person name="Howarth C."/>
            <person name="Jen D."/>
            <person name="Larson L."/>
            <person name="Lewis B."/>
            <person name="Mehta T."/>
            <person name="Park D."/>
            <person name="Pearson M."/>
            <person name="Roberts A."/>
            <person name="Saif S."/>
            <person name="Shea T.D."/>
            <person name="Shenoy N."/>
            <person name="Sisk P."/>
            <person name="Stolte C."/>
            <person name="Sykes S."/>
            <person name="Walk T."/>
            <person name="White J."/>
            <person name="Yandava C."/>
            <person name="Klein B."/>
            <person name="McEwen J.G."/>
            <person name="Puccia R."/>
            <person name="Goldman G.H."/>
            <person name="Felipe M.S."/>
            <person name="Nino-Vega G."/>
            <person name="San-Blas G."/>
            <person name="Taylor J.W."/>
            <person name="Mendoza L."/>
            <person name="Galagan J.E."/>
            <person name="Nusbaum C."/>
            <person name="Birren B.W."/>
        </authorList>
    </citation>
    <scope>NUCLEOTIDE SEQUENCE [LARGE SCALE GENOMIC DNA]</scope>
    <source>
        <strain evidence="2">H143</strain>
    </source>
</reference>
<evidence type="ECO:0000313" key="2">
    <source>
        <dbReference type="Proteomes" id="UP000002624"/>
    </source>
</evidence>